<evidence type="ECO:0000313" key="4">
    <source>
        <dbReference type="EMBL" id="KAK9751154.1"/>
    </source>
</evidence>
<name>A0AAW1MX88_SAPOF</name>
<dbReference type="PANTHER" id="PTHR34222:SF97">
    <property type="entry name" value="CATALYTIC REGION, PUTATIVE-RELATED"/>
    <property type="match status" value="1"/>
</dbReference>
<dbReference type="AlphaFoldDB" id="A0AAW1MX88"/>
<keyword evidence="5" id="KW-1185">Reference proteome</keyword>
<evidence type="ECO:0000313" key="5">
    <source>
        <dbReference type="Proteomes" id="UP001443914"/>
    </source>
</evidence>
<proteinExistence type="predicted"/>
<organism evidence="4 5">
    <name type="scientific">Saponaria officinalis</name>
    <name type="common">Common soapwort</name>
    <name type="synonym">Lychnis saponaria</name>
    <dbReference type="NCBI Taxonomy" id="3572"/>
    <lineage>
        <taxon>Eukaryota</taxon>
        <taxon>Viridiplantae</taxon>
        <taxon>Streptophyta</taxon>
        <taxon>Embryophyta</taxon>
        <taxon>Tracheophyta</taxon>
        <taxon>Spermatophyta</taxon>
        <taxon>Magnoliopsida</taxon>
        <taxon>eudicotyledons</taxon>
        <taxon>Gunneridae</taxon>
        <taxon>Pentapetalae</taxon>
        <taxon>Caryophyllales</taxon>
        <taxon>Caryophyllaceae</taxon>
        <taxon>Caryophylleae</taxon>
        <taxon>Saponaria</taxon>
    </lineage>
</organism>
<dbReference type="Pfam" id="PF13976">
    <property type="entry name" value="gag_pre-integrs"/>
    <property type="match status" value="1"/>
</dbReference>
<feature type="region of interest" description="Disordered" evidence="1">
    <location>
        <begin position="78"/>
        <end position="105"/>
    </location>
</feature>
<feature type="domain" description="Retrovirus-related Pol polyprotein from transposon TNT 1-94-like beta-barrel" evidence="3">
    <location>
        <begin position="181"/>
        <end position="256"/>
    </location>
</feature>
<feature type="domain" description="GAG-pre-integrase" evidence="2">
    <location>
        <begin position="328"/>
        <end position="382"/>
    </location>
</feature>
<reference evidence="4" key="1">
    <citation type="submission" date="2024-03" db="EMBL/GenBank/DDBJ databases">
        <title>WGS assembly of Saponaria officinalis var. Norfolk2.</title>
        <authorList>
            <person name="Jenkins J."/>
            <person name="Shu S."/>
            <person name="Grimwood J."/>
            <person name="Barry K."/>
            <person name="Goodstein D."/>
            <person name="Schmutz J."/>
            <person name="Leebens-Mack J."/>
            <person name="Osbourn A."/>
        </authorList>
    </citation>
    <scope>NUCLEOTIDE SEQUENCE [LARGE SCALE GENOMIC DNA]</scope>
    <source>
        <strain evidence="4">JIC</strain>
    </source>
</reference>
<evidence type="ECO:0000259" key="2">
    <source>
        <dbReference type="Pfam" id="PF13976"/>
    </source>
</evidence>
<dbReference type="Proteomes" id="UP001443914">
    <property type="component" value="Unassembled WGS sequence"/>
</dbReference>
<gene>
    <name evidence="4" type="ORF">RND81_02G246000</name>
</gene>
<dbReference type="InterPro" id="IPR025724">
    <property type="entry name" value="GAG-pre-integrase_dom"/>
</dbReference>
<evidence type="ECO:0000256" key="1">
    <source>
        <dbReference type="SAM" id="MobiDB-lite"/>
    </source>
</evidence>
<dbReference type="PANTHER" id="PTHR34222">
    <property type="entry name" value="GAG_PRE-INTEGRS DOMAIN-CONTAINING PROTEIN"/>
    <property type="match status" value="1"/>
</dbReference>
<evidence type="ECO:0008006" key="6">
    <source>
        <dbReference type="Google" id="ProtNLM"/>
    </source>
</evidence>
<accession>A0AAW1MX88</accession>
<protein>
    <recommendedName>
        <fullName evidence="6">GAG-pre-integrase domain-containing protein</fullName>
    </recommendedName>
</protein>
<evidence type="ECO:0000259" key="3">
    <source>
        <dbReference type="Pfam" id="PF22936"/>
    </source>
</evidence>
<dbReference type="EMBL" id="JBDFQZ010000002">
    <property type="protein sequence ID" value="KAK9751154.1"/>
    <property type="molecule type" value="Genomic_DNA"/>
</dbReference>
<comment type="caution">
    <text evidence="4">The sequence shown here is derived from an EMBL/GenBank/DDBJ whole genome shotgun (WGS) entry which is preliminary data.</text>
</comment>
<dbReference type="Pfam" id="PF22936">
    <property type="entry name" value="Pol_BBD"/>
    <property type="match status" value="1"/>
</dbReference>
<sequence length="384" mass="43353">MLRSNMLMMDPLPTVEHTVSLVLQEEMQSSNLSHTKHQEHSTLMSKGEIEREKCVHCGRDNHRSEMCWEVKGYPVGHPKHKRNTYRPGLRGGQTGGFRQQRPYQNNFKQQNYRKSAASPKSEPSDLSAAIGAATQQLETLLKMVPGGGTVTKTGGKSEDELECNYAGMTHKNFQTVNKNDWIIDSGATNHMTSQLETLENVKELSKGLKINLPDGRYVQVTHKGDITLKNGLKLKGVLYVPEFRQNLMSVQRLAKENQCYITFCDSHCYVQEYSKGGIKELGKTDSGLYYFKDYKKQNKTCEGSNSRGIVSASCRSNAKSESVKESVKACNENSLVNKKSVDDYTLWHKRLGHAPWSKIKYLSHLQHLKVDKNACLICPMAKFV</sequence>
<dbReference type="InterPro" id="IPR054722">
    <property type="entry name" value="PolX-like_BBD"/>
</dbReference>